<proteinExistence type="predicted"/>
<keyword evidence="1" id="KW-0472">Membrane</keyword>
<dbReference type="STRING" id="1797247.A2419_00220"/>
<evidence type="ECO:0000313" key="3">
    <source>
        <dbReference type="Proteomes" id="UP000176568"/>
    </source>
</evidence>
<organism evidence="2 3">
    <name type="scientific">Candidatus Adlerbacteria bacterium RIFOXYC1_FULL_48_26</name>
    <dbReference type="NCBI Taxonomy" id="1797247"/>
    <lineage>
        <taxon>Bacteria</taxon>
        <taxon>Candidatus Adleribacteriota</taxon>
    </lineage>
</organism>
<name>A0A1F4Y269_9BACT</name>
<keyword evidence="1" id="KW-0812">Transmembrane</keyword>
<gene>
    <name evidence="2" type="ORF">A2419_00220</name>
</gene>
<sequence>MQSKIEQQVMAGVAVVYTTRKLTSRFALECYALALSFAGAAYFVSLPNVFANLTHVAQGGAVSIGVFFLSAILHTKLVVQVAVLIGAASLMLIGVDIVRSAQSPNRQLAA</sequence>
<feature type="transmembrane region" description="Helical" evidence="1">
    <location>
        <begin position="79"/>
        <end position="98"/>
    </location>
</feature>
<feature type="transmembrane region" description="Helical" evidence="1">
    <location>
        <begin position="56"/>
        <end position="73"/>
    </location>
</feature>
<dbReference type="Proteomes" id="UP000176568">
    <property type="component" value="Unassembled WGS sequence"/>
</dbReference>
<feature type="transmembrane region" description="Helical" evidence="1">
    <location>
        <begin position="26"/>
        <end position="44"/>
    </location>
</feature>
<reference evidence="2 3" key="1">
    <citation type="journal article" date="2016" name="Nat. Commun.">
        <title>Thousands of microbial genomes shed light on interconnected biogeochemical processes in an aquifer system.</title>
        <authorList>
            <person name="Anantharaman K."/>
            <person name="Brown C.T."/>
            <person name="Hug L.A."/>
            <person name="Sharon I."/>
            <person name="Castelle C.J."/>
            <person name="Probst A.J."/>
            <person name="Thomas B.C."/>
            <person name="Singh A."/>
            <person name="Wilkins M.J."/>
            <person name="Karaoz U."/>
            <person name="Brodie E.L."/>
            <person name="Williams K.H."/>
            <person name="Hubbard S.S."/>
            <person name="Banfield J.F."/>
        </authorList>
    </citation>
    <scope>NUCLEOTIDE SEQUENCE [LARGE SCALE GENOMIC DNA]</scope>
</reference>
<dbReference type="EMBL" id="MEXB01000013">
    <property type="protein sequence ID" value="OGC88039.1"/>
    <property type="molecule type" value="Genomic_DNA"/>
</dbReference>
<evidence type="ECO:0000256" key="1">
    <source>
        <dbReference type="SAM" id="Phobius"/>
    </source>
</evidence>
<comment type="caution">
    <text evidence="2">The sequence shown here is derived from an EMBL/GenBank/DDBJ whole genome shotgun (WGS) entry which is preliminary data.</text>
</comment>
<evidence type="ECO:0000313" key="2">
    <source>
        <dbReference type="EMBL" id="OGC88039.1"/>
    </source>
</evidence>
<dbReference type="AlphaFoldDB" id="A0A1F4Y269"/>
<keyword evidence="1" id="KW-1133">Transmembrane helix</keyword>
<accession>A0A1F4Y269</accession>
<protein>
    <submittedName>
        <fullName evidence="2">Uncharacterized protein</fullName>
    </submittedName>
</protein>